<keyword evidence="3" id="KW-1185">Reference proteome</keyword>
<dbReference type="InterPro" id="IPR001387">
    <property type="entry name" value="Cro/C1-type_HTH"/>
</dbReference>
<evidence type="ECO:0000259" key="1">
    <source>
        <dbReference type="PROSITE" id="PS50943"/>
    </source>
</evidence>
<dbReference type="EMBL" id="RFFJ01000007">
    <property type="protein sequence ID" value="RMI45571.1"/>
    <property type="molecule type" value="Genomic_DNA"/>
</dbReference>
<dbReference type="Gene3D" id="1.10.260.40">
    <property type="entry name" value="lambda repressor-like DNA-binding domains"/>
    <property type="match status" value="1"/>
</dbReference>
<name>A0A3M2M7V1_9ACTN</name>
<evidence type="ECO:0000313" key="3">
    <source>
        <dbReference type="Proteomes" id="UP000278673"/>
    </source>
</evidence>
<comment type="caution">
    <text evidence="2">The sequence shown here is derived from an EMBL/GenBank/DDBJ whole genome shotgun (WGS) entry which is preliminary data.</text>
</comment>
<dbReference type="SUPFAM" id="SSF47413">
    <property type="entry name" value="lambda repressor-like DNA-binding domains"/>
    <property type="match status" value="1"/>
</dbReference>
<organism evidence="2 3">
    <name type="scientific">Streptomyces triticirhizae</name>
    <dbReference type="NCBI Taxonomy" id="2483353"/>
    <lineage>
        <taxon>Bacteria</taxon>
        <taxon>Bacillati</taxon>
        <taxon>Actinomycetota</taxon>
        <taxon>Actinomycetes</taxon>
        <taxon>Kitasatosporales</taxon>
        <taxon>Streptomycetaceae</taxon>
        <taxon>Streptomyces</taxon>
    </lineage>
</organism>
<dbReference type="Proteomes" id="UP000278673">
    <property type="component" value="Unassembled WGS sequence"/>
</dbReference>
<dbReference type="InterPro" id="IPR010982">
    <property type="entry name" value="Lambda_DNA-bd_dom_sf"/>
</dbReference>
<dbReference type="GO" id="GO:0003677">
    <property type="term" value="F:DNA binding"/>
    <property type="evidence" value="ECO:0007669"/>
    <property type="project" value="InterPro"/>
</dbReference>
<sequence length="460" mass="48967">MPFSKAHDRSERPGTFGELIRSRRQARGWTLADLGDRTGYSSSQISRYERGLSSLSDVAVLRRFADVLDIPPKEFGLTATAPPATIRHGYPVASGLAYPRLPGPRLGRTRWEEGDDPVRRRKFLTLSAAATAGVPLSASASAAAQDVPVGQLLVVRLRDAMLGIGQDGKLPAPEQLPVELARVHADFHTCHYADLVVRLPRLIRAGHALGPADAGDHLDLLGQTYLLATRMLVKLDEQQLGWMAADRARQAAEASGRPLAVAEAARNLAVLARRAGWEEQALSIALNAADDPALRASRSGAAERGLLIQSAAYSAARRGDREGMRELTDEAAAIAADLGGTTALRDHGGGFSPATVQLHRISAESSTGDPSAALAAARALPVQSLPSVERRARYHTDVAVALAQRGRRDECVRSLLAAEHQAPQETRSRPAVRSLIAGLLLSGRTAPELRALAARAGALP</sequence>
<dbReference type="Pfam" id="PF13560">
    <property type="entry name" value="HTH_31"/>
    <property type="match status" value="1"/>
</dbReference>
<dbReference type="SMART" id="SM00530">
    <property type="entry name" value="HTH_XRE"/>
    <property type="match status" value="1"/>
</dbReference>
<evidence type="ECO:0000313" key="2">
    <source>
        <dbReference type="EMBL" id="RMI45571.1"/>
    </source>
</evidence>
<proteinExistence type="predicted"/>
<dbReference type="AlphaFoldDB" id="A0A3M2M7V1"/>
<reference evidence="2 3" key="1">
    <citation type="submission" date="2018-10" db="EMBL/GenBank/DDBJ databases">
        <title>Isolation, diversity and antifungal activity of actinobacteria from wheat.</title>
        <authorList>
            <person name="Han C."/>
        </authorList>
    </citation>
    <scope>NUCLEOTIDE SEQUENCE [LARGE SCALE GENOMIC DNA]</scope>
    <source>
        <strain evidence="2 3">NEAU-YY642</strain>
    </source>
</reference>
<accession>A0A3M2M7V1</accession>
<gene>
    <name evidence="2" type="ORF">EBN88_03000</name>
</gene>
<protein>
    <submittedName>
        <fullName evidence="2">XRE family transcriptional regulator</fullName>
    </submittedName>
</protein>
<dbReference type="CDD" id="cd00093">
    <property type="entry name" value="HTH_XRE"/>
    <property type="match status" value="1"/>
</dbReference>
<dbReference type="PROSITE" id="PS50943">
    <property type="entry name" value="HTH_CROC1"/>
    <property type="match status" value="1"/>
</dbReference>
<feature type="domain" description="HTH cro/C1-type" evidence="1">
    <location>
        <begin position="20"/>
        <end position="75"/>
    </location>
</feature>